<evidence type="ECO:0000313" key="3">
    <source>
        <dbReference type="Proteomes" id="UP000199532"/>
    </source>
</evidence>
<dbReference type="RefSeq" id="WP_090338017.1">
    <property type="nucleotide sequence ID" value="NZ_FNXY01000006.1"/>
</dbReference>
<dbReference type="Proteomes" id="UP000199532">
    <property type="component" value="Unassembled WGS sequence"/>
</dbReference>
<keyword evidence="1" id="KW-0812">Transmembrane</keyword>
<feature type="transmembrane region" description="Helical" evidence="1">
    <location>
        <begin position="86"/>
        <end position="105"/>
    </location>
</feature>
<gene>
    <name evidence="2" type="ORF">SAMN04487995_4012</name>
</gene>
<reference evidence="2 3" key="1">
    <citation type="submission" date="2016-10" db="EMBL/GenBank/DDBJ databases">
        <authorList>
            <person name="de Groot N.N."/>
        </authorList>
    </citation>
    <scope>NUCLEOTIDE SEQUENCE [LARGE SCALE GENOMIC DNA]</scope>
    <source>
        <strain evidence="2 3">DSM 19938</strain>
    </source>
</reference>
<accession>A0A1H6XJK1</accession>
<name>A0A1H6XJK1_9BACT</name>
<dbReference type="EMBL" id="FNXY01000006">
    <property type="protein sequence ID" value="SEJ29269.1"/>
    <property type="molecule type" value="Genomic_DNA"/>
</dbReference>
<evidence type="ECO:0000313" key="2">
    <source>
        <dbReference type="EMBL" id="SEJ29269.1"/>
    </source>
</evidence>
<keyword evidence="1" id="KW-1133">Transmembrane helix</keyword>
<dbReference type="STRING" id="408657.SAMN04487995_4012"/>
<proteinExistence type="predicted"/>
<evidence type="ECO:0000256" key="1">
    <source>
        <dbReference type="SAM" id="Phobius"/>
    </source>
</evidence>
<dbReference type="AlphaFoldDB" id="A0A1H6XJK1"/>
<dbReference type="OrthoDB" id="677977at2"/>
<keyword evidence="3" id="KW-1185">Reference proteome</keyword>
<sequence>MKDIRYIAGGLAGALALNILHETVKRLDPDAPRIDLVGEEALAKAVEMTGAEPPKGQNLFAATLGADLVSNAMYFSAIGLGDKKGLLMRGAGYGLAAGIGALSLTEPLGLDDEPITKTTKTKVLTVTWYVFGGLVTALAIKALSK</sequence>
<keyword evidence="1" id="KW-0472">Membrane</keyword>
<organism evidence="2 3">
    <name type="scientific">Dyadobacter koreensis</name>
    <dbReference type="NCBI Taxonomy" id="408657"/>
    <lineage>
        <taxon>Bacteria</taxon>
        <taxon>Pseudomonadati</taxon>
        <taxon>Bacteroidota</taxon>
        <taxon>Cytophagia</taxon>
        <taxon>Cytophagales</taxon>
        <taxon>Spirosomataceae</taxon>
        <taxon>Dyadobacter</taxon>
    </lineage>
</organism>
<feature type="transmembrane region" description="Helical" evidence="1">
    <location>
        <begin position="125"/>
        <end position="143"/>
    </location>
</feature>
<protein>
    <submittedName>
        <fullName evidence="2">Uncharacterized protein</fullName>
    </submittedName>
</protein>